<feature type="coiled-coil region" evidence="5">
    <location>
        <begin position="3"/>
        <end position="30"/>
    </location>
</feature>
<reference evidence="8" key="1">
    <citation type="journal article" date="2009" name="Environ. Microbiol.">
        <title>Contribution of mobile genetic elements to Desulfovibrio vulgaris genome plasticity.</title>
        <authorList>
            <person name="Walker C.B."/>
            <person name="Stolyar S."/>
            <person name="Chivian D."/>
            <person name="Pinel N."/>
            <person name="Gabster J.A."/>
            <person name="Dehal P.S."/>
            <person name="He Z."/>
            <person name="Yang Z.K."/>
            <person name="Yen H.C."/>
            <person name="Zhou J."/>
            <person name="Wall J.D."/>
            <person name="Hazen T.C."/>
            <person name="Arkin A.P."/>
            <person name="Stahl D.A."/>
        </authorList>
    </citation>
    <scope>NUCLEOTIDE SEQUENCE [LARGE SCALE GENOMIC DNA]</scope>
    <source>
        <strain evidence="8">DP4</strain>
    </source>
</reference>
<dbReference type="Gene3D" id="1.20.120.910">
    <property type="entry name" value="DksA, coiled-coil domain"/>
    <property type="match status" value="1"/>
</dbReference>
<dbReference type="EMBL" id="CP000527">
    <property type="protein sequence ID" value="ABM29699.1"/>
    <property type="molecule type" value="Genomic_DNA"/>
</dbReference>
<evidence type="ECO:0000256" key="5">
    <source>
        <dbReference type="SAM" id="Coils"/>
    </source>
</evidence>
<sequence length="113" mass="12615">MTSEQKQQLRDKVGREIERLTRDIEALKELTRPVPPGADSLDEVSRMDAIQNKSVNEVALATARKRLAGLEYAVKRLGDDDPEYGYCVECGEAIPFARLMSMPEASRCVNCAE</sequence>
<gene>
    <name evidence="7" type="ordered locus">Dvul_2687</name>
</gene>
<dbReference type="PROSITE" id="PS51128">
    <property type="entry name" value="ZF_DKSA_2"/>
    <property type="match status" value="1"/>
</dbReference>
<dbReference type="Proteomes" id="UP000009173">
    <property type="component" value="Chromosome"/>
</dbReference>
<organism evidence="7 8">
    <name type="scientific">Nitratidesulfovibrio vulgaris (strain DP4)</name>
    <name type="common">Desulfovibrio vulgaris</name>
    <dbReference type="NCBI Taxonomy" id="391774"/>
    <lineage>
        <taxon>Bacteria</taxon>
        <taxon>Pseudomonadati</taxon>
        <taxon>Thermodesulfobacteriota</taxon>
        <taxon>Desulfovibrionia</taxon>
        <taxon>Desulfovibrionales</taxon>
        <taxon>Desulfovibrionaceae</taxon>
        <taxon>Nitratidesulfovibrio</taxon>
    </lineage>
</organism>
<protein>
    <submittedName>
        <fullName evidence="7">Transcriptional regulator, TraR/DksA family</fullName>
    </submittedName>
</protein>
<proteinExistence type="predicted"/>
<dbReference type="KEGG" id="dvl:Dvul_2687"/>
<evidence type="ECO:0000259" key="6">
    <source>
        <dbReference type="Pfam" id="PF01258"/>
    </source>
</evidence>
<evidence type="ECO:0000313" key="7">
    <source>
        <dbReference type="EMBL" id="ABM29699.1"/>
    </source>
</evidence>
<keyword evidence="2" id="KW-0863">Zinc-finger</keyword>
<dbReference type="HOGENOM" id="CLU_043144_3_2_7"/>
<dbReference type="SMR" id="A0A0H3ABI0"/>
<name>A0A0H3ABI0_NITV4</name>
<keyword evidence="3" id="KW-0862">Zinc</keyword>
<dbReference type="PANTHER" id="PTHR33823:SF4">
    <property type="entry name" value="GENERAL STRESS PROTEIN 16O"/>
    <property type="match status" value="1"/>
</dbReference>
<evidence type="ECO:0000256" key="2">
    <source>
        <dbReference type="ARBA" id="ARBA00022771"/>
    </source>
</evidence>
<dbReference type="Pfam" id="PF01258">
    <property type="entry name" value="zf-dskA_traR"/>
    <property type="match status" value="1"/>
</dbReference>
<dbReference type="PANTHER" id="PTHR33823">
    <property type="entry name" value="RNA POLYMERASE-BINDING TRANSCRIPTION FACTOR DKSA-RELATED"/>
    <property type="match status" value="1"/>
</dbReference>
<dbReference type="InterPro" id="IPR000962">
    <property type="entry name" value="Znf_DskA_TraR"/>
</dbReference>
<dbReference type="SUPFAM" id="SSF57716">
    <property type="entry name" value="Glucocorticoid receptor-like (DNA-binding domain)"/>
    <property type="match status" value="1"/>
</dbReference>
<dbReference type="GO" id="GO:0008270">
    <property type="term" value="F:zinc ion binding"/>
    <property type="evidence" value="ECO:0007669"/>
    <property type="project" value="UniProtKB-KW"/>
</dbReference>
<evidence type="ECO:0000256" key="1">
    <source>
        <dbReference type="ARBA" id="ARBA00022723"/>
    </source>
</evidence>
<evidence type="ECO:0000256" key="3">
    <source>
        <dbReference type="ARBA" id="ARBA00022833"/>
    </source>
</evidence>
<evidence type="ECO:0000256" key="4">
    <source>
        <dbReference type="PROSITE-ProRule" id="PRU00510"/>
    </source>
</evidence>
<feature type="zinc finger region" description="dksA C4-type" evidence="4">
    <location>
        <begin position="87"/>
        <end position="111"/>
    </location>
</feature>
<keyword evidence="5" id="KW-0175">Coiled coil</keyword>
<keyword evidence="1" id="KW-0479">Metal-binding</keyword>
<evidence type="ECO:0000313" key="8">
    <source>
        <dbReference type="Proteomes" id="UP000009173"/>
    </source>
</evidence>
<dbReference type="RefSeq" id="WP_010937600.1">
    <property type="nucleotide sequence ID" value="NC_008751.1"/>
</dbReference>
<feature type="domain" description="Zinc finger DksA/TraR C4-type" evidence="6">
    <location>
        <begin position="83"/>
        <end position="113"/>
    </location>
</feature>
<accession>A0A0H3ABI0</accession>
<dbReference type="AlphaFoldDB" id="A0A0H3ABI0"/>